<dbReference type="Pfam" id="PF17929">
    <property type="entry name" value="TetR_C_34"/>
    <property type="match status" value="1"/>
</dbReference>
<organism evidence="4 5">
    <name type="scientific">Deinococcus arboris</name>
    <dbReference type="NCBI Taxonomy" id="2682977"/>
    <lineage>
        <taxon>Bacteria</taxon>
        <taxon>Thermotogati</taxon>
        <taxon>Deinococcota</taxon>
        <taxon>Deinococci</taxon>
        <taxon>Deinococcales</taxon>
        <taxon>Deinococcaceae</taxon>
        <taxon>Deinococcus</taxon>
    </lineage>
</organism>
<protein>
    <submittedName>
        <fullName evidence="4">TetR family transcriptional regulator</fullName>
    </submittedName>
</protein>
<dbReference type="EMBL" id="WQLB01000019">
    <property type="protein sequence ID" value="MVN87868.1"/>
    <property type="molecule type" value="Genomic_DNA"/>
</dbReference>
<feature type="DNA-binding region" description="H-T-H motif" evidence="2">
    <location>
        <begin position="37"/>
        <end position="56"/>
    </location>
</feature>
<dbReference type="PROSITE" id="PS50977">
    <property type="entry name" value="HTH_TETR_2"/>
    <property type="match status" value="1"/>
</dbReference>
<dbReference type="GO" id="GO:0003700">
    <property type="term" value="F:DNA-binding transcription factor activity"/>
    <property type="evidence" value="ECO:0007669"/>
    <property type="project" value="TreeGrafter"/>
</dbReference>
<keyword evidence="1 2" id="KW-0238">DNA-binding</keyword>
<dbReference type="PANTHER" id="PTHR30055">
    <property type="entry name" value="HTH-TYPE TRANSCRIPTIONAL REGULATOR RUTR"/>
    <property type="match status" value="1"/>
</dbReference>
<dbReference type="AlphaFoldDB" id="A0A7C9HZR4"/>
<reference evidence="4 5" key="1">
    <citation type="submission" date="2019-12" db="EMBL/GenBank/DDBJ databases">
        <title>Deinococcus sp. HMF7620 Genome sequencing and assembly.</title>
        <authorList>
            <person name="Kang H."/>
            <person name="Kim H."/>
            <person name="Joh K."/>
        </authorList>
    </citation>
    <scope>NUCLEOTIDE SEQUENCE [LARGE SCALE GENOMIC DNA]</scope>
    <source>
        <strain evidence="4 5">HMF7620</strain>
    </source>
</reference>
<dbReference type="Proteomes" id="UP000483286">
    <property type="component" value="Unassembled WGS sequence"/>
</dbReference>
<keyword evidence="5" id="KW-1185">Reference proteome</keyword>
<dbReference type="Pfam" id="PF00440">
    <property type="entry name" value="TetR_N"/>
    <property type="match status" value="1"/>
</dbReference>
<evidence type="ECO:0000256" key="2">
    <source>
        <dbReference type="PROSITE-ProRule" id="PRU00335"/>
    </source>
</evidence>
<feature type="domain" description="HTH tetR-type" evidence="3">
    <location>
        <begin position="14"/>
        <end position="74"/>
    </location>
</feature>
<name>A0A7C9HZR4_9DEIO</name>
<dbReference type="PRINTS" id="PR00455">
    <property type="entry name" value="HTHTETR"/>
</dbReference>
<accession>A0A7C9HZR4</accession>
<sequence>MVISSRARSEEAKATRRADILQVARSLWRTHRYEDLTLQAVATQVGLTKAALYGYFPTKESLFLSLYEELLAEFFAHWERHLALGGIHTPASLARLSTALLGDHPDLVRLMPHLAGLLERNITPDGARAHKTWLLGRLPPLLAALHRALPTLPEGQALPLLTATQALVAGLYPMSDPAPAVQEALSDPALAPLCVAFQPTLELSLRALYTGLCLPAEF</sequence>
<dbReference type="InterPro" id="IPR009057">
    <property type="entry name" value="Homeodomain-like_sf"/>
</dbReference>
<evidence type="ECO:0000313" key="5">
    <source>
        <dbReference type="Proteomes" id="UP000483286"/>
    </source>
</evidence>
<evidence type="ECO:0000313" key="4">
    <source>
        <dbReference type="EMBL" id="MVN87868.1"/>
    </source>
</evidence>
<dbReference type="InterPro" id="IPR050109">
    <property type="entry name" value="HTH-type_TetR-like_transc_reg"/>
</dbReference>
<dbReference type="Gene3D" id="1.10.357.10">
    <property type="entry name" value="Tetracycline Repressor, domain 2"/>
    <property type="match status" value="1"/>
</dbReference>
<evidence type="ECO:0000259" key="3">
    <source>
        <dbReference type="PROSITE" id="PS50977"/>
    </source>
</evidence>
<dbReference type="RefSeq" id="WP_369409379.1">
    <property type="nucleotide sequence ID" value="NZ_WQLB01000019.1"/>
</dbReference>
<dbReference type="GO" id="GO:0000976">
    <property type="term" value="F:transcription cis-regulatory region binding"/>
    <property type="evidence" value="ECO:0007669"/>
    <property type="project" value="TreeGrafter"/>
</dbReference>
<dbReference type="InterPro" id="IPR001647">
    <property type="entry name" value="HTH_TetR"/>
</dbReference>
<comment type="caution">
    <text evidence="4">The sequence shown here is derived from an EMBL/GenBank/DDBJ whole genome shotgun (WGS) entry which is preliminary data.</text>
</comment>
<gene>
    <name evidence="4" type="ORF">GO986_13990</name>
</gene>
<dbReference type="SUPFAM" id="SSF46689">
    <property type="entry name" value="Homeodomain-like"/>
    <property type="match status" value="1"/>
</dbReference>
<evidence type="ECO:0000256" key="1">
    <source>
        <dbReference type="ARBA" id="ARBA00023125"/>
    </source>
</evidence>
<dbReference type="InterPro" id="IPR041483">
    <property type="entry name" value="TetR_C_34"/>
</dbReference>
<proteinExistence type="predicted"/>
<dbReference type="PANTHER" id="PTHR30055:SF178">
    <property type="entry name" value="POSSIBLE TRANSCRIPTIONAL REGULATORY PROTEIN"/>
    <property type="match status" value="1"/>
</dbReference>